<dbReference type="SUPFAM" id="SSF48452">
    <property type="entry name" value="TPR-like"/>
    <property type="match status" value="2"/>
</dbReference>
<dbReference type="Gene3D" id="1.25.40.10">
    <property type="entry name" value="Tetratricopeptide repeat domain"/>
    <property type="match status" value="3"/>
</dbReference>
<proteinExistence type="predicted"/>
<dbReference type="PANTHER" id="PTHR45586">
    <property type="entry name" value="TPR REPEAT-CONTAINING PROTEIN PA4667"/>
    <property type="match status" value="1"/>
</dbReference>
<reference evidence="6 7" key="1">
    <citation type="submission" date="2013-04" db="EMBL/GenBank/DDBJ databases">
        <title>The Genome Sequence of Parabacteroides goldsteinii DSM 19448.</title>
        <authorList>
            <consortium name="The Broad Institute Genomics Platform"/>
            <person name="Earl A."/>
            <person name="Ward D."/>
            <person name="Feldgarden M."/>
            <person name="Gevers D."/>
            <person name="Martens E."/>
            <person name="Sakamoto M."/>
            <person name="Benno Y."/>
            <person name="Song Y."/>
            <person name="Liu C."/>
            <person name="Lee J."/>
            <person name="Bolanos M."/>
            <person name="Vaisanen M.L."/>
            <person name="Finegold S.M."/>
            <person name="Walker B."/>
            <person name="Young S."/>
            <person name="Zeng Q."/>
            <person name="Gargeya S."/>
            <person name="Fitzgerald M."/>
            <person name="Haas B."/>
            <person name="Abouelleil A."/>
            <person name="Allen A.W."/>
            <person name="Alvarado L."/>
            <person name="Arachchi H.M."/>
            <person name="Berlin A.M."/>
            <person name="Chapman S.B."/>
            <person name="Gainer-Dewar J."/>
            <person name="Goldberg J."/>
            <person name="Griggs A."/>
            <person name="Gujja S."/>
            <person name="Hansen M."/>
            <person name="Howarth C."/>
            <person name="Imamovic A."/>
            <person name="Ireland A."/>
            <person name="Larimer J."/>
            <person name="McCowan C."/>
            <person name="Murphy C."/>
            <person name="Pearson M."/>
            <person name="Poon T.W."/>
            <person name="Priest M."/>
            <person name="Roberts A."/>
            <person name="Saif S."/>
            <person name="Shea T."/>
            <person name="Sisk P."/>
            <person name="Sykes S."/>
            <person name="Wortman J."/>
            <person name="Nusbaum C."/>
            <person name="Birren B."/>
        </authorList>
    </citation>
    <scope>NUCLEOTIDE SEQUENCE [LARGE SCALE GENOMIC DNA]</scope>
    <source>
        <strain evidence="6 7">DSM 19448</strain>
    </source>
</reference>
<dbReference type="InterPro" id="IPR033396">
    <property type="entry name" value="DUF5107"/>
</dbReference>
<name>A0A0F5JN42_9BACT</name>
<dbReference type="PANTHER" id="PTHR45586:SF1">
    <property type="entry name" value="LIPOPOLYSACCHARIDE ASSEMBLY PROTEIN B"/>
    <property type="match status" value="1"/>
</dbReference>
<dbReference type="InterPro" id="IPR011990">
    <property type="entry name" value="TPR-like_helical_dom_sf"/>
</dbReference>
<keyword evidence="4" id="KW-0812">Transmembrane</keyword>
<evidence type="ECO:0000259" key="5">
    <source>
        <dbReference type="Pfam" id="PF17128"/>
    </source>
</evidence>
<sequence>MIDDAFIWNIKSKRYEVMKLILKYYALISVLALSGVETIEAQNKKATVREVEKMLLTYSYSSPREYADFGRLYPYHRFDGYSSKGEMKAWKMIELENDYIKLWVAPDIGGKIWGAVDKKTGKEFLYYNHVVKFRDVSSRGPWTSGGLEMNFGIIGHAPWCSSAVDYKIKQDDSGNALCIIGGTDVSLGTDWRVQIILPAESAYVETRVLWYNGTSSEKPFYQWMNAGIKTEGDLQYYFPGNTYLTHDGKAKPWPMEQGHRIDCYEENNFGHYKSYHVLGNNADFWGTYWHRDDFGLAHYSPKEDKLGKKIWIWGLSRYGMVWEDLLTDKDGQYSEVQSGKLFNQSIGTSYKTPFKHMSMKPGTVYEWSEYWFPYQQIGGLSFANPQLAYHIQPEQRTIKVYAVSPLDGKLEIRTGEGVSVDYAVHLNPTEIKECKLPEKWNESDYRVYWNGGLLYDTSLQETPTNRPMELSAAFNHQSAYGLYLQAREFGRQNFGERAVLLYQQSLALEPYFVPSLNELAEIYIESNRLQEADSLLRKALSVDTYNAQANFNFARIAEIEMRLADAIDAYSVAMQSGTYQGLAARHLALLYYKKGDKASATRLLEKCIQSSSLDLKACMQLAVVKQEDAKKRLALLDYVLDKDPLNYIANYERVRMNREVARHNLQQIRNEYSYDTVLRIADFYQELGMNNETTFILESVAHTHPLLLYRLAWLYHMEGEEDKALDYIKKSEDLPASLVYPHGAQEECCLRWVCSTHLSAWKADYYLALLYLSMNRNKEATSYMQALAGKPDFYAFYLTRALQVSHEESDYLRALQLAPEQYVCYLELGKHYLQQKRPDKTVALLEGYRKKDQGNSYINLLLANAYSIARHPQDAVRLLEGIVILPNEGSLAGRNIWREANLNCAIQMIKSGQYRAALKQIRMARLWPENLGVGKPYQAMVDERMEDLLVWYISYLQKRPDQEVLEKIAFDNVFREANSVMNVYTLIALRNLGKSTEATEMWKQLQSFCSGLLPNRWCEAIWNNRYTDAEAIIQTPFVQPDALPFEVLFEDRDYILIRDNYDFFKRILSVFIYC</sequence>
<protein>
    <recommendedName>
        <fullName evidence="5">DUF5107 domain-containing protein</fullName>
    </recommendedName>
</protein>
<feature type="transmembrane region" description="Helical" evidence="4">
    <location>
        <begin position="21"/>
        <end position="39"/>
    </location>
</feature>
<evidence type="ECO:0000256" key="3">
    <source>
        <dbReference type="PROSITE-ProRule" id="PRU00339"/>
    </source>
</evidence>
<feature type="repeat" description="TPR" evidence="3">
    <location>
        <begin position="513"/>
        <end position="546"/>
    </location>
</feature>
<feature type="domain" description="DUF5107" evidence="5">
    <location>
        <begin position="71"/>
        <end position="373"/>
    </location>
</feature>
<gene>
    <name evidence="6" type="ORF">HMPREF1535_00673</name>
</gene>
<keyword evidence="1" id="KW-0677">Repeat</keyword>
<evidence type="ECO:0000256" key="2">
    <source>
        <dbReference type="ARBA" id="ARBA00022803"/>
    </source>
</evidence>
<dbReference type="STRING" id="927665.HMPREF1535_00673"/>
<dbReference type="SMART" id="SM00028">
    <property type="entry name" value="TPR"/>
    <property type="match status" value="4"/>
</dbReference>
<evidence type="ECO:0000256" key="1">
    <source>
        <dbReference type="ARBA" id="ARBA00022737"/>
    </source>
</evidence>
<dbReference type="Proteomes" id="UP000033047">
    <property type="component" value="Unassembled WGS sequence"/>
</dbReference>
<comment type="caution">
    <text evidence="6">The sequence shown here is derived from an EMBL/GenBank/DDBJ whole genome shotgun (WGS) entry which is preliminary data.</text>
</comment>
<dbReference type="Pfam" id="PF17128">
    <property type="entry name" value="DUF5107"/>
    <property type="match status" value="1"/>
</dbReference>
<dbReference type="AlphaFoldDB" id="A0A0F5JN42"/>
<evidence type="ECO:0000313" key="7">
    <source>
        <dbReference type="Proteomes" id="UP000033047"/>
    </source>
</evidence>
<dbReference type="InterPro" id="IPR019734">
    <property type="entry name" value="TPR_rpt"/>
</dbReference>
<organism evidence="6 7">
    <name type="scientific">Parabacteroides goldsteinii DSM 19448 = WAL 12034</name>
    <dbReference type="NCBI Taxonomy" id="927665"/>
    <lineage>
        <taxon>Bacteria</taxon>
        <taxon>Pseudomonadati</taxon>
        <taxon>Bacteroidota</taxon>
        <taxon>Bacteroidia</taxon>
        <taxon>Bacteroidales</taxon>
        <taxon>Tannerellaceae</taxon>
        <taxon>Parabacteroides</taxon>
    </lineage>
</organism>
<dbReference type="HOGENOM" id="CLU_301043_0_0_10"/>
<dbReference type="PROSITE" id="PS50005">
    <property type="entry name" value="TPR"/>
    <property type="match status" value="1"/>
</dbReference>
<keyword evidence="4" id="KW-1133">Transmembrane helix</keyword>
<dbReference type="PATRIC" id="fig|927665.4.peg.681"/>
<dbReference type="EMBL" id="AQHV01000003">
    <property type="protein sequence ID" value="KKB59114.1"/>
    <property type="molecule type" value="Genomic_DNA"/>
</dbReference>
<dbReference type="InterPro" id="IPR051012">
    <property type="entry name" value="CellSynth/LPSAsmb/PSIAsmb"/>
</dbReference>
<keyword evidence="4" id="KW-0472">Membrane</keyword>
<keyword evidence="2 3" id="KW-0802">TPR repeat</keyword>
<evidence type="ECO:0000313" key="6">
    <source>
        <dbReference type="EMBL" id="KKB59114.1"/>
    </source>
</evidence>
<dbReference type="Pfam" id="PF13181">
    <property type="entry name" value="TPR_8"/>
    <property type="match status" value="1"/>
</dbReference>
<accession>A0A0F5JN42</accession>
<evidence type="ECO:0000256" key="4">
    <source>
        <dbReference type="SAM" id="Phobius"/>
    </source>
</evidence>